<dbReference type="GO" id="GO:0008270">
    <property type="term" value="F:zinc ion binding"/>
    <property type="evidence" value="ECO:0007669"/>
    <property type="project" value="UniProtKB-KW"/>
</dbReference>
<sequence>MKLGIYEVGILPSSIKRQNKELQPFQQWQFLGKNYLSATFISLLDLFIKTNNNGAIEQLANPKPSYKNQDSLQISQFINSLRTKQINTKEFFILLKNIDNLNTKCGQLLDEFCDIKGLRKTQTEARVTTEKISQYFSLQINLIGQRSIGNSIQSQIYFYKNDDGFYLIKQTSPIIQYLNPPKQQCLMCSHKCDDYFINSDCLHITCWKCLREKVKKSSSLQTIQCNNGCKDKILVRDAQQYIKEEQNKQNLEQSLILSKSQQFGKDKCEPQTFHSQIINQNSNQVLYDNLADSTYQICNYCSQPYNQQLYINKSCNHKFCIDCFKQRIFKKGQACAVKDCNKAIDDNFFQQRIQLENDTQQYQKSIQNEIQQNQKPKQTDIQQNQQPKQISNNQMTKCNKCKNEYSIKSLYKDKKCFHFICFSCIQQQVQNLLKKQQKLYQVRCPCCTNYFGTDFEQYYDQQQFQLVQERIQSDEQLQKEEERLLFESIQLSAFQKEKEEKQKQLQNFDQVSNQKTEKYSSRFTFSQEQQQQQQRNEQQNNSSSVKNLLQSTQDKKVQEDIQQKVEKGECTMCQTNFSQYNMRQQIDCVYHKIGVCCSIKFDKCPQCEQKKVNPQMIRVKQKLILQTFIQKVEFNYSHIYNSSSIQSNNVKAEDYSRINSRANNDQSQTKSQYRNSTMDNNIIRSQAVPQNRVVNNYGAGYRN</sequence>
<dbReference type="SMART" id="SM00184">
    <property type="entry name" value="RING"/>
    <property type="match status" value="3"/>
</dbReference>
<accession>A0A8S1N1Y0</accession>
<evidence type="ECO:0000256" key="4">
    <source>
        <dbReference type="PROSITE-ProRule" id="PRU00175"/>
    </source>
</evidence>
<dbReference type="PROSITE" id="PS50089">
    <property type="entry name" value="ZF_RING_2"/>
    <property type="match status" value="1"/>
</dbReference>
<gene>
    <name evidence="7" type="ORF">PSON_ATCC_30995.1.T0480284</name>
</gene>
<keyword evidence="3" id="KW-0862">Zinc</keyword>
<dbReference type="AlphaFoldDB" id="A0A8S1N1Y0"/>
<evidence type="ECO:0000313" key="7">
    <source>
        <dbReference type="EMBL" id="CAD8085682.1"/>
    </source>
</evidence>
<dbReference type="PROSITE" id="PS00518">
    <property type="entry name" value="ZF_RING_1"/>
    <property type="match status" value="1"/>
</dbReference>
<evidence type="ECO:0000256" key="1">
    <source>
        <dbReference type="ARBA" id="ARBA00022723"/>
    </source>
</evidence>
<keyword evidence="1" id="KW-0479">Metal-binding</keyword>
<dbReference type="OrthoDB" id="10009520at2759"/>
<name>A0A8S1N1Y0_9CILI</name>
<keyword evidence="2 4" id="KW-0863">Zinc-finger</keyword>
<comment type="caution">
    <text evidence="7">The sequence shown here is derived from an EMBL/GenBank/DDBJ whole genome shotgun (WGS) entry which is preliminary data.</text>
</comment>
<evidence type="ECO:0000256" key="2">
    <source>
        <dbReference type="ARBA" id="ARBA00022771"/>
    </source>
</evidence>
<evidence type="ECO:0000256" key="3">
    <source>
        <dbReference type="ARBA" id="ARBA00022833"/>
    </source>
</evidence>
<dbReference type="InterPro" id="IPR017907">
    <property type="entry name" value="Znf_RING_CS"/>
</dbReference>
<dbReference type="InterPro" id="IPR001841">
    <property type="entry name" value="Znf_RING"/>
</dbReference>
<evidence type="ECO:0000259" key="6">
    <source>
        <dbReference type="PROSITE" id="PS50089"/>
    </source>
</evidence>
<reference evidence="7" key="1">
    <citation type="submission" date="2021-01" db="EMBL/GenBank/DDBJ databases">
        <authorList>
            <consortium name="Genoscope - CEA"/>
            <person name="William W."/>
        </authorList>
    </citation>
    <scope>NUCLEOTIDE SEQUENCE</scope>
</reference>
<feature type="region of interest" description="Disordered" evidence="5">
    <location>
        <begin position="530"/>
        <end position="553"/>
    </location>
</feature>
<feature type="compositionally biased region" description="Low complexity" evidence="5">
    <location>
        <begin position="530"/>
        <end position="544"/>
    </location>
</feature>
<dbReference type="EMBL" id="CAJJDN010000048">
    <property type="protein sequence ID" value="CAD8085682.1"/>
    <property type="molecule type" value="Genomic_DNA"/>
</dbReference>
<feature type="domain" description="RING-type" evidence="6">
    <location>
        <begin position="398"/>
        <end position="448"/>
    </location>
</feature>
<proteinExistence type="predicted"/>
<evidence type="ECO:0000313" key="8">
    <source>
        <dbReference type="Proteomes" id="UP000692954"/>
    </source>
</evidence>
<protein>
    <recommendedName>
        <fullName evidence="6">RING-type domain-containing protein</fullName>
    </recommendedName>
</protein>
<evidence type="ECO:0000256" key="5">
    <source>
        <dbReference type="SAM" id="MobiDB-lite"/>
    </source>
</evidence>
<dbReference type="Proteomes" id="UP000692954">
    <property type="component" value="Unassembled WGS sequence"/>
</dbReference>
<organism evidence="7 8">
    <name type="scientific">Paramecium sonneborni</name>
    <dbReference type="NCBI Taxonomy" id="65129"/>
    <lineage>
        <taxon>Eukaryota</taxon>
        <taxon>Sar</taxon>
        <taxon>Alveolata</taxon>
        <taxon>Ciliophora</taxon>
        <taxon>Intramacronucleata</taxon>
        <taxon>Oligohymenophorea</taxon>
        <taxon>Peniculida</taxon>
        <taxon>Parameciidae</taxon>
        <taxon>Paramecium</taxon>
    </lineage>
</organism>
<keyword evidence="8" id="KW-1185">Reference proteome</keyword>